<gene>
    <name evidence="2" type="ORF">DPMN_172883</name>
</gene>
<feature type="region of interest" description="Disordered" evidence="1">
    <location>
        <begin position="576"/>
        <end position="600"/>
    </location>
</feature>
<reference evidence="2" key="1">
    <citation type="journal article" date="2019" name="bioRxiv">
        <title>The Genome of the Zebra Mussel, Dreissena polymorpha: A Resource for Invasive Species Research.</title>
        <authorList>
            <person name="McCartney M.A."/>
            <person name="Auch B."/>
            <person name="Kono T."/>
            <person name="Mallez S."/>
            <person name="Zhang Y."/>
            <person name="Obille A."/>
            <person name="Becker A."/>
            <person name="Abrahante J.E."/>
            <person name="Garbe J."/>
            <person name="Badalamenti J.P."/>
            <person name="Herman A."/>
            <person name="Mangelson H."/>
            <person name="Liachko I."/>
            <person name="Sullivan S."/>
            <person name="Sone E.D."/>
            <person name="Koren S."/>
            <person name="Silverstein K.A.T."/>
            <person name="Beckman K.B."/>
            <person name="Gohl D.M."/>
        </authorList>
    </citation>
    <scope>NUCLEOTIDE SEQUENCE</scope>
    <source>
        <strain evidence="2">Duluth1</strain>
        <tissue evidence="2">Whole animal</tissue>
    </source>
</reference>
<protein>
    <recommendedName>
        <fullName evidence="4">FLYWCH-type domain-containing protein</fullName>
    </recommendedName>
</protein>
<organism evidence="2 3">
    <name type="scientific">Dreissena polymorpha</name>
    <name type="common">Zebra mussel</name>
    <name type="synonym">Mytilus polymorpha</name>
    <dbReference type="NCBI Taxonomy" id="45954"/>
    <lineage>
        <taxon>Eukaryota</taxon>
        <taxon>Metazoa</taxon>
        <taxon>Spiralia</taxon>
        <taxon>Lophotrochozoa</taxon>
        <taxon>Mollusca</taxon>
        <taxon>Bivalvia</taxon>
        <taxon>Autobranchia</taxon>
        <taxon>Heteroconchia</taxon>
        <taxon>Euheterodonta</taxon>
        <taxon>Imparidentia</taxon>
        <taxon>Neoheterodontei</taxon>
        <taxon>Myida</taxon>
        <taxon>Dreissenoidea</taxon>
        <taxon>Dreissenidae</taxon>
        <taxon>Dreissena</taxon>
    </lineage>
</organism>
<sequence length="641" mass="73107">MEFHGILWNSTAFYGIPRRSMEFHGVLWNSMAFYGIPRHSMEFHGILWNSTAFYGIPRHYMECHGILWNSTPYQVPLMFFFHFSIDCMESDEKLVPILHGIPSNDFHRILYDSTADLQTGCYVPYCKGNTGHACTECKIQETPRSRGDPGSFSARCIAPRALHLGLTSHAKDELVDFTLHEQANLRRSGVGKLSPVLDQEKLDLLRDVISNKFALPISTVEEKMRWALRRLRDVRVSDRFALNPVRPLSPRVVSPQVLSPLQFGRGISSREYHQARKSQLELHFICRPFHRQTIDPEPLEETGNMEPTQEPEPMEETSRGKILSPRKKPVHLEQREYPEPTEEPVQEEPMQVNAHFDMSFDVNHRVADDPEEPQDTSLNAEPDLPNHIMEKEALTYKVLERAVTYNKQGSKLLVTSNGYFYGVKKANKKSTLWTCSVRSTKMRCYATVSQHEYFWWDWSVNVRSSFSWRWKPWQTGSRGQSFNAKCEARHQELAQEVGVKPGCLPGLFQAVDKCTMDNVWNLPQAKVSRVEQACYDPNSNRQDFGEDVPTLRYLGDKVLDEESLLAAKFDHNMDISSDSGKLLESPQSSASADSMKEKPVANPARLYQDGVGRGLLLLVCPTSGKPISLEALSLVQRGKTV</sequence>
<proteinExistence type="predicted"/>
<reference evidence="2" key="2">
    <citation type="submission" date="2020-11" db="EMBL/GenBank/DDBJ databases">
        <authorList>
            <person name="McCartney M.A."/>
            <person name="Auch B."/>
            <person name="Kono T."/>
            <person name="Mallez S."/>
            <person name="Becker A."/>
            <person name="Gohl D.M."/>
            <person name="Silverstein K.A.T."/>
            <person name="Koren S."/>
            <person name="Bechman K.B."/>
            <person name="Herman A."/>
            <person name="Abrahante J.E."/>
            <person name="Garbe J."/>
        </authorList>
    </citation>
    <scope>NUCLEOTIDE SEQUENCE</scope>
    <source>
        <strain evidence="2">Duluth1</strain>
        <tissue evidence="2">Whole animal</tissue>
    </source>
</reference>
<keyword evidence="3" id="KW-1185">Reference proteome</keyword>
<name>A0A9D4IFK2_DREPO</name>
<evidence type="ECO:0000313" key="2">
    <source>
        <dbReference type="EMBL" id="KAH3771559.1"/>
    </source>
</evidence>
<comment type="caution">
    <text evidence="2">The sequence shown here is derived from an EMBL/GenBank/DDBJ whole genome shotgun (WGS) entry which is preliminary data.</text>
</comment>
<evidence type="ECO:0008006" key="4">
    <source>
        <dbReference type="Google" id="ProtNLM"/>
    </source>
</evidence>
<feature type="compositionally biased region" description="Polar residues" evidence="1">
    <location>
        <begin position="576"/>
        <end position="592"/>
    </location>
</feature>
<dbReference type="EMBL" id="JAIWYP010000009">
    <property type="protein sequence ID" value="KAH3771559.1"/>
    <property type="molecule type" value="Genomic_DNA"/>
</dbReference>
<evidence type="ECO:0000313" key="3">
    <source>
        <dbReference type="Proteomes" id="UP000828390"/>
    </source>
</evidence>
<accession>A0A9D4IFK2</accession>
<dbReference type="Proteomes" id="UP000828390">
    <property type="component" value="Unassembled WGS sequence"/>
</dbReference>
<evidence type="ECO:0000256" key="1">
    <source>
        <dbReference type="SAM" id="MobiDB-lite"/>
    </source>
</evidence>
<dbReference type="AlphaFoldDB" id="A0A9D4IFK2"/>
<feature type="region of interest" description="Disordered" evidence="1">
    <location>
        <begin position="293"/>
        <end position="347"/>
    </location>
</feature>